<keyword evidence="2" id="KW-0001">2Fe-2S</keyword>
<evidence type="ECO:0000256" key="4">
    <source>
        <dbReference type="ARBA" id="ARBA00023004"/>
    </source>
</evidence>
<evidence type="ECO:0000256" key="6">
    <source>
        <dbReference type="ARBA" id="ARBA00034078"/>
    </source>
</evidence>
<dbReference type="AlphaFoldDB" id="A0A2R5F6G5"/>
<keyword evidence="5" id="KW-0411">Iron-sulfur</keyword>
<dbReference type="RefSeq" id="WP_108996185.1">
    <property type="nucleotide sequence ID" value="NZ_BDQX01000458.1"/>
</dbReference>
<dbReference type="CDD" id="cd00207">
    <property type="entry name" value="fer2"/>
    <property type="match status" value="1"/>
</dbReference>
<evidence type="ECO:0000256" key="1">
    <source>
        <dbReference type="ARBA" id="ARBA00010914"/>
    </source>
</evidence>
<protein>
    <recommendedName>
        <fullName evidence="7">2Fe-2S ferredoxin-type domain-containing protein</fullName>
    </recommendedName>
</protein>
<name>A0A2R5F6G5_9BACL</name>
<reference evidence="8 9" key="1">
    <citation type="submission" date="2017-08" db="EMBL/GenBank/DDBJ databases">
        <title>Substantial Increase in Enzyme Production by Combined Drug-Resistance Mutations in Paenibacillus agaridevorans.</title>
        <authorList>
            <person name="Tanaka Y."/>
            <person name="Funane K."/>
            <person name="Hosaka T."/>
            <person name="Shiwa Y."/>
            <person name="Fujita N."/>
            <person name="Miyazaki T."/>
            <person name="Yoshikawa H."/>
            <person name="Murakami K."/>
            <person name="Kasahara K."/>
            <person name="Inaoka T."/>
            <person name="Hiraga Y."/>
            <person name="Ochi K."/>
        </authorList>
    </citation>
    <scope>NUCLEOTIDE SEQUENCE [LARGE SCALE GENOMIC DNA]</scope>
    <source>
        <strain evidence="8 9">T-3040</strain>
    </source>
</reference>
<gene>
    <name evidence="8" type="ORF">PAT3040_06905</name>
</gene>
<comment type="cofactor">
    <cofactor evidence="6">
        <name>[2Fe-2S] cluster</name>
        <dbReference type="ChEBI" id="CHEBI:190135"/>
    </cofactor>
</comment>
<dbReference type="GO" id="GO:0009055">
    <property type="term" value="F:electron transfer activity"/>
    <property type="evidence" value="ECO:0007669"/>
    <property type="project" value="TreeGrafter"/>
</dbReference>
<evidence type="ECO:0000313" key="8">
    <source>
        <dbReference type="EMBL" id="GBG12044.1"/>
    </source>
</evidence>
<dbReference type="EMBL" id="BDQX01000458">
    <property type="protein sequence ID" value="GBG12044.1"/>
    <property type="molecule type" value="Genomic_DNA"/>
</dbReference>
<comment type="similarity">
    <text evidence="1">Belongs to the adrenodoxin/putidaredoxin family.</text>
</comment>
<dbReference type="Pfam" id="PF00111">
    <property type="entry name" value="Fer2"/>
    <property type="match status" value="1"/>
</dbReference>
<sequence>MIELKGRTITKEVEAESGLSLLDHAMKHGVDFSFSCTRGTCARCRCLVTEGLEYLEDVTDEEWDRLEPQEFEEGFRLGCQAIVKDGAGRIAAMNKTYF</sequence>
<dbReference type="GO" id="GO:0051537">
    <property type="term" value="F:2 iron, 2 sulfur cluster binding"/>
    <property type="evidence" value="ECO:0007669"/>
    <property type="project" value="UniProtKB-KW"/>
</dbReference>
<organism evidence="8 9">
    <name type="scientific">Paenibacillus agaridevorans</name>
    <dbReference type="NCBI Taxonomy" id="171404"/>
    <lineage>
        <taxon>Bacteria</taxon>
        <taxon>Bacillati</taxon>
        <taxon>Bacillota</taxon>
        <taxon>Bacilli</taxon>
        <taxon>Bacillales</taxon>
        <taxon>Paenibacillaceae</taxon>
        <taxon>Paenibacillus</taxon>
    </lineage>
</organism>
<dbReference type="GO" id="GO:0046872">
    <property type="term" value="F:metal ion binding"/>
    <property type="evidence" value="ECO:0007669"/>
    <property type="project" value="UniProtKB-KW"/>
</dbReference>
<keyword evidence="4" id="KW-0408">Iron</keyword>
<dbReference type="Proteomes" id="UP000245202">
    <property type="component" value="Unassembled WGS sequence"/>
</dbReference>
<keyword evidence="3" id="KW-0479">Metal-binding</keyword>
<evidence type="ECO:0000256" key="3">
    <source>
        <dbReference type="ARBA" id="ARBA00022723"/>
    </source>
</evidence>
<dbReference type="InterPro" id="IPR001041">
    <property type="entry name" value="2Fe-2S_ferredoxin-type"/>
</dbReference>
<dbReference type="InterPro" id="IPR012675">
    <property type="entry name" value="Beta-grasp_dom_sf"/>
</dbReference>
<dbReference type="PANTHER" id="PTHR23426:SF65">
    <property type="entry name" value="FERREDOXIN-2, MITOCHONDRIAL"/>
    <property type="match status" value="1"/>
</dbReference>
<evidence type="ECO:0000256" key="5">
    <source>
        <dbReference type="ARBA" id="ARBA00023014"/>
    </source>
</evidence>
<dbReference type="PROSITE" id="PS51085">
    <property type="entry name" value="2FE2S_FER_2"/>
    <property type="match status" value="1"/>
</dbReference>
<dbReference type="SUPFAM" id="SSF54292">
    <property type="entry name" value="2Fe-2S ferredoxin-like"/>
    <property type="match status" value="1"/>
</dbReference>
<dbReference type="InterPro" id="IPR036010">
    <property type="entry name" value="2Fe-2S_ferredoxin-like_sf"/>
</dbReference>
<evidence type="ECO:0000313" key="9">
    <source>
        <dbReference type="Proteomes" id="UP000245202"/>
    </source>
</evidence>
<accession>A0A2R5F6G5</accession>
<dbReference type="Gene3D" id="3.10.20.30">
    <property type="match status" value="1"/>
</dbReference>
<feature type="domain" description="2Fe-2S ferredoxin-type" evidence="7">
    <location>
        <begin position="1"/>
        <end position="96"/>
    </location>
</feature>
<dbReference type="PANTHER" id="PTHR23426">
    <property type="entry name" value="FERREDOXIN/ADRENODOXIN"/>
    <property type="match status" value="1"/>
</dbReference>
<keyword evidence="9" id="KW-1185">Reference proteome</keyword>
<evidence type="ECO:0000259" key="7">
    <source>
        <dbReference type="PROSITE" id="PS51085"/>
    </source>
</evidence>
<proteinExistence type="inferred from homology"/>
<dbReference type="GO" id="GO:0140647">
    <property type="term" value="P:P450-containing electron transport chain"/>
    <property type="evidence" value="ECO:0007669"/>
    <property type="project" value="InterPro"/>
</dbReference>
<evidence type="ECO:0000256" key="2">
    <source>
        <dbReference type="ARBA" id="ARBA00022714"/>
    </source>
</evidence>
<comment type="caution">
    <text evidence="8">The sequence shown here is derived from an EMBL/GenBank/DDBJ whole genome shotgun (WGS) entry which is preliminary data.</text>
</comment>
<dbReference type="InterPro" id="IPR001055">
    <property type="entry name" value="Adrenodoxin-like"/>
</dbReference>